<feature type="transmembrane region" description="Helical" evidence="11">
    <location>
        <begin position="363"/>
        <end position="387"/>
    </location>
</feature>
<feature type="transmembrane region" description="Helical" evidence="11">
    <location>
        <begin position="156"/>
        <end position="181"/>
    </location>
</feature>
<name>A0A7S7NU07_PALFE</name>
<dbReference type="PROSITE" id="PS51371">
    <property type="entry name" value="CBS"/>
    <property type="match status" value="1"/>
</dbReference>
<gene>
    <name evidence="13" type="ORF">IRI77_07600</name>
</gene>
<dbReference type="InterPro" id="IPR000644">
    <property type="entry name" value="CBS_dom"/>
</dbReference>
<dbReference type="InterPro" id="IPR046342">
    <property type="entry name" value="CBS_dom_sf"/>
</dbReference>
<keyword evidence="14" id="KW-1185">Reference proteome</keyword>
<dbReference type="InterPro" id="IPR001807">
    <property type="entry name" value="ClC"/>
</dbReference>
<accession>A0A7S7NU07</accession>
<dbReference type="AlphaFoldDB" id="A0A7S7NU07"/>
<dbReference type="Pfam" id="PF00654">
    <property type="entry name" value="Voltage_CLC"/>
    <property type="match status" value="1"/>
</dbReference>
<feature type="transmembrane region" description="Helical" evidence="11">
    <location>
        <begin position="336"/>
        <end position="357"/>
    </location>
</feature>
<keyword evidence="8" id="KW-0868">Chloride</keyword>
<sequence length="533" mass="56214">MFQSIGRWMRRWSDREPGKSAQTHLILSFVIGAVVGLVVVAFILLTGRLAARMYPPGGAAWRRVLVPVLGALSTGWLLAKYFPGARGSGIPQTKFAIFIHDGYISLKTVLGKFLCCSTSLASGIALGREGPSVQIGAGIASVLGRRCGLQGDDVKALIPVGCSAALAAAFNTPIAAVLFSLEEILGDLHAPVLGSVVISSATSWMVLHMILGDEPLFHVPAYQLVSPIEFVVYAVLGVVGGLASVAFVKLLLGLRIWFRGLPAKTVWLQPAVGGLLVGLMGWFLPEVLGVGYDYVERVLGGDMAVRTIALLVVLKIVATAVCYSSGNAGGIFGPSLFIGAMVGGTVGSVAHALLPGVTANPGAYALIGMGTAFAGIVRTPLTSVIMIFEMTRDYSIIVPLMISNLISFFVSYRLQRQPIYEALAQQEGVSLPTGEEREHMARLSVADVLEDAASMTAEELLAARQTLPGAAAADEERPFVHPDHPLSLALEKMGDHHLGVLPVVSRANVSQLLGVVRLPAILKAFGVAQEGPR</sequence>
<feature type="domain" description="CBS" evidence="12">
    <location>
        <begin position="473"/>
        <end position="533"/>
    </location>
</feature>
<evidence type="ECO:0000313" key="14">
    <source>
        <dbReference type="Proteomes" id="UP000593892"/>
    </source>
</evidence>
<keyword evidence="7" id="KW-0869">Chloride channel</keyword>
<dbReference type="InterPro" id="IPR050368">
    <property type="entry name" value="ClC-type_chloride_channel"/>
</dbReference>
<evidence type="ECO:0000256" key="7">
    <source>
        <dbReference type="ARBA" id="ARBA00023173"/>
    </source>
</evidence>
<dbReference type="PANTHER" id="PTHR43427:SF6">
    <property type="entry name" value="CHLORIDE CHANNEL PROTEIN CLC-E"/>
    <property type="match status" value="1"/>
</dbReference>
<evidence type="ECO:0000256" key="1">
    <source>
        <dbReference type="ARBA" id="ARBA00004141"/>
    </source>
</evidence>
<evidence type="ECO:0000259" key="12">
    <source>
        <dbReference type="PROSITE" id="PS51371"/>
    </source>
</evidence>
<feature type="transmembrane region" description="Helical" evidence="11">
    <location>
        <begin position="394"/>
        <end position="412"/>
    </location>
</feature>
<keyword evidence="10" id="KW-0129">CBS domain</keyword>
<reference evidence="13 14" key="1">
    <citation type="submission" date="2020-10" db="EMBL/GenBank/DDBJ databases">
        <title>Complete genome sequence of Paludibaculum fermentans P105T, a facultatively anaerobic acidobacterium capable of dissimilatory Fe(III) reduction.</title>
        <authorList>
            <person name="Dedysh S.N."/>
            <person name="Beletsky A.V."/>
            <person name="Kulichevskaya I.S."/>
            <person name="Mardanov A.V."/>
            <person name="Ravin N.V."/>
        </authorList>
    </citation>
    <scope>NUCLEOTIDE SEQUENCE [LARGE SCALE GENOMIC DNA]</scope>
    <source>
        <strain evidence="13 14">P105</strain>
    </source>
</reference>
<evidence type="ECO:0000256" key="4">
    <source>
        <dbReference type="ARBA" id="ARBA00022989"/>
    </source>
</evidence>
<evidence type="ECO:0000256" key="5">
    <source>
        <dbReference type="ARBA" id="ARBA00023065"/>
    </source>
</evidence>
<keyword evidence="6 11" id="KW-0472">Membrane</keyword>
<feature type="transmembrane region" description="Helical" evidence="11">
    <location>
        <begin position="304"/>
        <end position="324"/>
    </location>
</feature>
<feature type="transmembrane region" description="Helical" evidence="11">
    <location>
        <begin position="266"/>
        <end position="284"/>
    </location>
</feature>
<comment type="subcellular location">
    <subcellularLocation>
        <location evidence="1">Membrane</location>
        <topology evidence="1">Multi-pass membrane protein</topology>
    </subcellularLocation>
</comment>
<dbReference type="GO" id="GO:0005254">
    <property type="term" value="F:chloride channel activity"/>
    <property type="evidence" value="ECO:0007669"/>
    <property type="project" value="UniProtKB-KW"/>
</dbReference>
<keyword evidence="4 11" id="KW-1133">Transmembrane helix</keyword>
<dbReference type="SUPFAM" id="SSF54631">
    <property type="entry name" value="CBS-domain pair"/>
    <property type="match status" value="1"/>
</dbReference>
<evidence type="ECO:0000256" key="8">
    <source>
        <dbReference type="ARBA" id="ARBA00023214"/>
    </source>
</evidence>
<evidence type="ECO:0000256" key="2">
    <source>
        <dbReference type="ARBA" id="ARBA00022448"/>
    </source>
</evidence>
<keyword evidence="9" id="KW-0407">Ion channel</keyword>
<feature type="transmembrane region" description="Helical" evidence="11">
    <location>
        <begin position="230"/>
        <end position="254"/>
    </location>
</feature>
<evidence type="ECO:0000313" key="13">
    <source>
        <dbReference type="EMBL" id="QOY89806.1"/>
    </source>
</evidence>
<keyword evidence="2" id="KW-0813">Transport</keyword>
<dbReference type="PRINTS" id="PR00762">
    <property type="entry name" value="CLCHANNEL"/>
</dbReference>
<dbReference type="KEGG" id="pfer:IRI77_07600"/>
<dbReference type="InterPro" id="IPR014743">
    <property type="entry name" value="Cl-channel_core"/>
</dbReference>
<proteinExistence type="predicted"/>
<dbReference type="PANTHER" id="PTHR43427">
    <property type="entry name" value="CHLORIDE CHANNEL PROTEIN CLC-E"/>
    <property type="match status" value="1"/>
</dbReference>
<evidence type="ECO:0000256" key="3">
    <source>
        <dbReference type="ARBA" id="ARBA00022692"/>
    </source>
</evidence>
<dbReference type="SUPFAM" id="SSF81340">
    <property type="entry name" value="Clc chloride channel"/>
    <property type="match status" value="1"/>
</dbReference>
<dbReference type="GO" id="GO:0034707">
    <property type="term" value="C:chloride channel complex"/>
    <property type="evidence" value="ECO:0007669"/>
    <property type="project" value="UniProtKB-KW"/>
</dbReference>
<dbReference type="RefSeq" id="WP_194451469.1">
    <property type="nucleotide sequence ID" value="NZ_CP063849.1"/>
</dbReference>
<dbReference type="Gene3D" id="1.10.3080.10">
    <property type="entry name" value="Clc chloride channel"/>
    <property type="match status" value="1"/>
</dbReference>
<protein>
    <submittedName>
        <fullName evidence="13">Chloride channel protein</fullName>
    </submittedName>
</protein>
<dbReference type="Proteomes" id="UP000593892">
    <property type="component" value="Chromosome"/>
</dbReference>
<evidence type="ECO:0000256" key="6">
    <source>
        <dbReference type="ARBA" id="ARBA00023136"/>
    </source>
</evidence>
<evidence type="ECO:0000256" key="9">
    <source>
        <dbReference type="ARBA" id="ARBA00023303"/>
    </source>
</evidence>
<evidence type="ECO:0000256" key="11">
    <source>
        <dbReference type="SAM" id="Phobius"/>
    </source>
</evidence>
<keyword evidence="3 11" id="KW-0812">Transmembrane</keyword>
<feature type="transmembrane region" description="Helical" evidence="11">
    <location>
        <begin position="188"/>
        <end position="210"/>
    </location>
</feature>
<feature type="transmembrane region" description="Helical" evidence="11">
    <location>
        <begin position="21"/>
        <end position="44"/>
    </location>
</feature>
<dbReference type="EMBL" id="CP063849">
    <property type="protein sequence ID" value="QOY89806.1"/>
    <property type="molecule type" value="Genomic_DNA"/>
</dbReference>
<keyword evidence="5" id="KW-0406">Ion transport</keyword>
<evidence type="ECO:0000256" key="10">
    <source>
        <dbReference type="PROSITE-ProRule" id="PRU00703"/>
    </source>
</evidence>
<organism evidence="13 14">
    <name type="scientific">Paludibaculum fermentans</name>
    <dbReference type="NCBI Taxonomy" id="1473598"/>
    <lineage>
        <taxon>Bacteria</taxon>
        <taxon>Pseudomonadati</taxon>
        <taxon>Acidobacteriota</taxon>
        <taxon>Terriglobia</taxon>
        <taxon>Bryobacterales</taxon>
        <taxon>Bryobacteraceae</taxon>
        <taxon>Paludibaculum</taxon>
    </lineage>
</organism>
<dbReference type="CDD" id="cd00400">
    <property type="entry name" value="Voltage_gated_ClC"/>
    <property type="match status" value="1"/>
</dbReference>